<evidence type="ECO:0000256" key="2">
    <source>
        <dbReference type="SAM" id="MobiDB-lite"/>
    </source>
</evidence>
<keyword evidence="1" id="KW-0175">Coiled coil</keyword>
<proteinExistence type="predicted"/>
<reference evidence="4" key="1">
    <citation type="journal article" date="2021" name="Mol. Ecol. Resour.">
        <title>Apolygus lucorum genome provides insights into omnivorousness and mesophyll feeding.</title>
        <authorList>
            <person name="Liu Y."/>
            <person name="Liu H."/>
            <person name="Wang H."/>
            <person name="Huang T."/>
            <person name="Liu B."/>
            <person name="Yang B."/>
            <person name="Yin L."/>
            <person name="Li B."/>
            <person name="Zhang Y."/>
            <person name="Zhang S."/>
            <person name="Jiang F."/>
            <person name="Zhang X."/>
            <person name="Ren Y."/>
            <person name="Wang B."/>
            <person name="Wang S."/>
            <person name="Lu Y."/>
            <person name="Wu K."/>
            <person name="Fan W."/>
            <person name="Wang G."/>
        </authorList>
    </citation>
    <scope>NUCLEOTIDE SEQUENCE</scope>
    <source>
        <strain evidence="4">12Hb</strain>
    </source>
</reference>
<feature type="region of interest" description="Disordered" evidence="2">
    <location>
        <begin position="1"/>
        <end position="47"/>
    </location>
</feature>
<dbReference type="AlphaFoldDB" id="A0A8S9XN38"/>
<dbReference type="PANTHER" id="PTHR39960">
    <property type="entry name" value="LD34147P"/>
    <property type="match status" value="1"/>
</dbReference>
<protein>
    <submittedName>
        <fullName evidence="4">Uncharacterized protein</fullName>
    </submittedName>
</protein>
<organism evidence="4 5">
    <name type="scientific">Apolygus lucorum</name>
    <name type="common">Small green plant bug</name>
    <name type="synonym">Lygocoris lucorum</name>
    <dbReference type="NCBI Taxonomy" id="248454"/>
    <lineage>
        <taxon>Eukaryota</taxon>
        <taxon>Metazoa</taxon>
        <taxon>Ecdysozoa</taxon>
        <taxon>Arthropoda</taxon>
        <taxon>Hexapoda</taxon>
        <taxon>Insecta</taxon>
        <taxon>Pterygota</taxon>
        <taxon>Neoptera</taxon>
        <taxon>Paraneoptera</taxon>
        <taxon>Hemiptera</taxon>
        <taxon>Heteroptera</taxon>
        <taxon>Panheteroptera</taxon>
        <taxon>Cimicomorpha</taxon>
        <taxon>Miridae</taxon>
        <taxon>Mirini</taxon>
        <taxon>Apolygus</taxon>
    </lineage>
</organism>
<keyword evidence="5" id="KW-1185">Reference proteome</keyword>
<dbReference type="Proteomes" id="UP000466442">
    <property type="component" value="Linkage Group LG5"/>
</dbReference>
<keyword evidence="3" id="KW-0812">Transmembrane</keyword>
<dbReference type="EMBL" id="WIXP02000005">
    <property type="protein sequence ID" value="KAF6210472.1"/>
    <property type="molecule type" value="Genomic_DNA"/>
</dbReference>
<dbReference type="GO" id="GO:0005886">
    <property type="term" value="C:plasma membrane"/>
    <property type="evidence" value="ECO:0007669"/>
    <property type="project" value="TreeGrafter"/>
</dbReference>
<dbReference type="PANTHER" id="PTHR39960:SF1">
    <property type="entry name" value="LD34147P"/>
    <property type="match status" value="1"/>
</dbReference>
<feature type="coiled-coil region" evidence="1">
    <location>
        <begin position="243"/>
        <end position="333"/>
    </location>
</feature>
<dbReference type="OrthoDB" id="8190635at2759"/>
<gene>
    <name evidence="4" type="ORF">GE061_013578</name>
</gene>
<keyword evidence="3" id="KW-1133">Transmembrane helix</keyword>
<keyword evidence="3" id="KW-0472">Membrane</keyword>
<accession>A0A8S9XN38</accession>
<evidence type="ECO:0000313" key="5">
    <source>
        <dbReference type="Proteomes" id="UP000466442"/>
    </source>
</evidence>
<feature type="region of interest" description="Disordered" evidence="2">
    <location>
        <begin position="520"/>
        <end position="539"/>
    </location>
</feature>
<evidence type="ECO:0000313" key="4">
    <source>
        <dbReference type="EMBL" id="KAF6210472.1"/>
    </source>
</evidence>
<evidence type="ECO:0000256" key="3">
    <source>
        <dbReference type="SAM" id="Phobius"/>
    </source>
</evidence>
<evidence type="ECO:0000256" key="1">
    <source>
        <dbReference type="SAM" id="Coils"/>
    </source>
</evidence>
<name>A0A8S9XN38_APOLU</name>
<feature type="compositionally biased region" description="Polar residues" evidence="2">
    <location>
        <begin position="529"/>
        <end position="539"/>
    </location>
</feature>
<feature type="transmembrane region" description="Helical" evidence="3">
    <location>
        <begin position="56"/>
        <end position="78"/>
    </location>
</feature>
<comment type="caution">
    <text evidence="4">The sequence shown here is derived from an EMBL/GenBank/DDBJ whole genome shotgun (WGS) entry which is preliminary data.</text>
</comment>
<sequence length="539" mass="59644">MTTAEDASGGGPEIVEGSRQTPAPSVSAAHRSRPILPHKEDAEPTTSNEFRYTSRLVMNFAPSVLVSLLIISGTLSVVNSAVTKAVTHEEIKDALINFMHIVRSNTEKLERHESRERQLGELLKRALAALDKRERAQDAILEKLLEKIEKIENAITESGDAARGTYTVDTIPGQSMMTQIETMIDKTTNNDKLREMESSINSKIDYLSSVVEKLQASVYDVNARMGSLSEKSDKDTQAQVDLNRDLAQNLEKQIDSLKSIQDDVASGDLGDVKKDLVTELNGVAAKLEHKLSELTSSVTSHERTLADSVRDSKDLIEGQLTELKMKFEDLNKEAKAIGNVEQVLVKTADDVMDTKRRVEHGIYQIRAEINDYVKPPQNNGGEYNDTVITKFTGMAETILENQAGTVANLSTKVESEISQVWRQIGIMHQQITASGIVLDNLQNQTNSFVKDTENKMDAMSSKLEGIESSIDLVQENNNFLVGKFSLFTHEFNETRNSLALTTKDLKEVLKNYKLHATIGSPGPHDIESSSDSNIVDNKV</sequence>